<dbReference type="SUPFAM" id="SSF81321">
    <property type="entry name" value="Family A G protein-coupled receptor-like"/>
    <property type="match status" value="1"/>
</dbReference>
<evidence type="ECO:0000313" key="7">
    <source>
        <dbReference type="Proteomes" id="UP000887574"/>
    </source>
</evidence>
<dbReference type="InterPro" id="IPR000276">
    <property type="entry name" value="GPCR_Rhodpsn"/>
</dbReference>
<dbReference type="PANTHER" id="PTHR46895:SF1">
    <property type="entry name" value="G-PROTEIN COUPLED RECEPTORS FAMILY 1 PROFILE DOMAIN-CONTAINING PROTEIN"/>
    <property type="match status" value="1"/>
</dbReference>
<evidence type="ECO:0000256" key="2">
    <source>
        <dbReference type="ARBA" id="ARBA00022692"/>
    </source>
</evidence>
<evidence type="ECO:0000256" key="1">
    <source>
        <dbReference type="ARBA" id="ARBA00004370"/>
    </source>
</evidence>
<dbReference type="CDD" id="cd14978">
    <property type="entry name" value="7tmA_FMRFamide_R-like"/>
    <property type="match status" value="1"/>
</dbReference>
<evidence type="ECO:0000313" key="8">
    <source>
        <dbReference type="WBParaSite" id="jg15088"/>
    </source>
</evidence>
<sequence length="307" mass="34872">MVYIFPIQLIVGLIGNTLNLVVLLNRRMRTKTNILLAMVALADILFLLFMLPHTLMYHNKLMKIGCLKRFIVYGNNHITGVVNTCSFASAWLIVVVSIERMMAILFPLRSRTIWTWRNSKIIIASIWLVGTLASMHSHITHTVVMVARNESIVNKTTGLITEVVRHGYRTTLRSPLMEQYWRVGTIVNVMLMVIIPVLIVLVSNTLMVVSLRSKHKEQEFMAHIKNHKKATFNVLIIASTFSLCQIPSAIKLVTLQSGTSWHGRDNRWRMRREHSCCSPNTGDRVVQNTVNARYSLPIVGANSSKIV</sequence>
<keyword evidence="7" id="KW-1185">Reference proteome</keyword>
<keyword evidence="4 5" id="KW-0472">Membrane</keyword>
<keyword evidence="3 5" id="KW-1133">Transmembrane helix</keyword>
<proteinExistence type="predicted"/>
<dbReference type="PANTHER" id="PTHR46895">
    <property type="entry name" value="PROTEIN CBG20548-RELATED"/>
    <property type="match status" value="1"/>
</dbReference>
<dbReference type="WBParaSite" id="jg15088">
    <property type="protein sequence ID" value="jg15088"/>
    <property type="gene ID" value="jg15088"/>
</dbReference>
<feature type="transmembrane region" description="Helical" evidence="5">
    <location>
        <begin position="230"/>
        <end position="250"/>
    </location>
</feature>
<dbReference type="GO" id="GO:0004930">
    <property type="term" value="F:G protein-coupled receptor activity"/>
    <property type="evidence" value="ECO:0007669"/>
    <property type="project" value="InterPro"/>
</dbReference>
<evidence type="ECO:0000259" key="6">
    <source>
        <dbReference type="PROSITE" id="PS50262"/>
    </source>
</evidence>
<dbReference type="Proteomes" id="UP000887574">
    <property type="component" value="Unplaced"/>
</dbReference>
<feature type="transmembrane region" description="Helical" evidence="5">
    <location>
        <begin position="6"/>
        <end position="24"/>
    </location>
</feature>
<feature type="domain" description="G-protein coupled receptors family 1 profile" evidence="6">
    <location>
        <begin position="15"/>
        <end position="250"/>
    </location>
</feature>
<dbReference type="AlphaFoldDB" id="A0A915D2A4"/>
<comment type="subcellular location">
    <subcellularLocation>
        <location evidence="1">Membrane</location>
    </subcellularLocation>
</comment>
<dbReference type="Pfam" id="PF00001">
    <property type="entry name" value="7tm_1"/>
    <property type="match status" value="1"/>
</dbReference>
<evidence type="ECO:0000256" key="3">
    <source>
        <dbReference type="ARBA" id="ARBA00022989"/>
    </source>
</evidence>
<dbReference type="PROSITE" id="PS50262">
    <property type="entry name" value="G_PROTEIN_RECEP_F1_2"/>
    <property type="match status" value="1"/>
</dbReference>
<dbReference type="PRINTS" id="PR00237">
    <property type="entry name" value="GPCRRHODOPSN"/>
</dbReference>
<evidence type="ECO:0000256" key="4">
    <source>
        <dbReference type="ARBA" id="ARBA00023136"/>
    </source>
</evidence>
<feature type="transmembrane region" description="Helical" evidence="5">
    <location>
        <begin position="119"/>
        <end position="139"/>
    </location>
</feature>
<organism evidence="7 8">
    <name type="scientific">Ditylenchus dipsaci</name>
    <dbReference type="NCBI Taxonomy" id="166011"/>
    <lineage>
        <taxon>Eukaryota</taxon>
        <taxon>Metazoa</taxon>
        <taxon>Ecdysozoa</taxon>
        <taxon>Nematoda</taxon>
        <taxon>Chromadorea</taxon>
        <taxon>Rhabditida</taxon>
        <taxon>Tylenchina</taxon>
        <taxon>Tylenchomorpha</taxon>
        <taxon>Sphaerularioidea</taxon>
        <taxon>Anguinidae</taxon>
        <taxon>Anguininae</taxon>
        <taxon>Ditylenchus</taxon>
    </lineage>
</organism>
<accession>A0A915D2A4</accession>
<evidence type="ECO:0000256" key="5">
    <source>
        <dbReference type="SAM" id="Phobius"/>
    </source>
</evidence>
<feature type="transmembrane region" description="Helical" evidence="5">
    <location>
        <begin position="77"/>
        <end position="98"/>
    </location>
</feature>
<dbReference type="Gene3D" id="1.20.1070.10">
    <property type="entry name" value="Rhodopsin 7-helix transmembrane proteins"/>
    <property type="match status" value="1"/>
</dbReference>
<feature type="transmembrane region" description="Helical" evidence="5">
    <location>
        <begin position="186"/>
        <end position="209"/>
    </location>
</feature>
<protein>
    <submittedName>
        <fullName evidence="8">G-protein coupled receptors family 1 profile domain-containing protein</fullName>
    </submittedName>
</protein>
<feature type="transmembrane region" description="Helical" evidence="5">
    <location>
        <begin position="36"/>
        <end position="57"/>
    </location>
</feature>
<keyword evidence="2 5" id="KW-0812">Transmembrane</keyword>
<dbReference type="GO" id="GO:0016020">
    <property type="term" value="C:membrane"/>
    <property type="evidence" value="ECO:0007669"/>
    <property type="project" value="UniProtKB-SubCell"/>
</dbReference>
<dbReference type="InterPro" id="IPR017452">
    <property type="entry name" value="GPCR_Rhodpsn_7TM"/>
</dbReference>
<reference evidence="8" key="1">
    <citation type="submission" date="2022-11" db="UniProtKB">
        <authorList>
            <consortium name="WormBaseParasite"/>
        </authorList>
    </citation>
    <scope>IDENTIFICATION</scope>
</reference>
<name>A0A915D2A4_9BILA</name>